<feature type="signal peptide" evidence="1">
    <location>
        <begin position="1"/>
        <end position="19"/>
    </location>
</feature>
<evidence type="ECO:0000313" key="3">
    <source>
        <dbReference type="Proteomes" id="UP000056252"/>
    </source>
</evidence>
<dbReference type="OrthoDB" id="1075552at2"/>
<dbReference type="RefSeq" id="WP_025064975.1">
    <property type="nucleotide sequence ID" value="NZ_CP013195.1"/>
</dbReference>
<accession>A0A0S2KN00</accession>
<evidence type="ECO:0000256" key="1">
    <source>
        <dbReference type="SAM" id="SignalP"/>
    </source>
</evidence>
<dbReference type="Proteomes" id="UP000056252">
    <property type="component" value="Chromosome"/>
</dbReference>
<keyword evidence="3" id="KW-1185">Reference proteome</keyword>
<proteinExistence type="predicted"/>
<protein>
    <recommendedName>
        <fullName evidence="4">Toluene tolerance protein</fullName>
    </recommendedName>
</protein>
<reference evidence="3" key="1">
    <citation type="submission" date="2015-11" db="EMBL/GenBank/DDBJ databases">
        <authorList>
            <person name="Holder M.E."/>
            <person name="Ajami N.J."/>
            <person name="Petrosino J.F."/>
        </authorList>
    </citation>
    <scope>NUCLEOTIDE SEQUENCE [LARGE SCALE GENOMIC DNA]</scope>
    <source>
        <strain evidence="3">F0113</strain>
    </source>
</reference>
<evidence type="ECO:0008006" key="4">
    <source>
        <dbReference type="Google" id="ProtNLM"/>
    </source>
</evidence>
<sequence>MKKVILLALAFTATLCANAQRLIDGSLKNLTQIKAIQVVFEYKNAVVQGLPYAEFMEKEQREFSNRNYKDFKDEWNRSLAPELLYRFIEGYNKIANRKNLPVFTSKKADYKLTVDYSRLDRNGKASAEYTFTDKGGHKIAVVQWDSPKGGTFGTFKNLIGDAGEKNGKDFAKFLSAKKVKRESNDDVFNRE</sequence>
<organism evidence="2 3">
    <name type="scientific">Hoylesella enoeca</name>
    <dbReference type="NCBI Taxonomy" id="76123"/>
    <lineage>
        <taxon>Bacteria</taxon>
        <taxon>Pseudomonadati</taxon>
        <taxon>Bacteroidota</taxon>
        <taxon>Bacteroidia</taxon>
        <taxon>Bacteroidales</taxon>
        <taxon>Prevotellaceae</taxon>
        <taxon>Hoylesella</taxon>
    </lineage>
</organism>
<dbReference type="KEGG" id="peo:AS203_11600"/>
<keyword evidence="1" id="KW-0732">Signal</keyword>
<dbReference type="STRING" id="76123.AS203_11600"/>
<name>A0A0S2KN00_9BACT</name>
<dbReference type="AlphaFoldDB" id="A0A0S2KN00"/>
<dbReference type="EMBL" id="CP013195">
    <property type="protein sequence ID" value="ALO49645.1"/>
    <property type="molecule type" value="Genomic_DNA"/>
</dbReference>
<evidence type="ECO:0000313" key="2">
    <source>
        <dbReference type="EMBL" id="ALO49645.1"/>
    </source>
</evidence>
<gene>
    <name evidence="2" type="ORF">AS203_11600</name>
</gene>
<feature type="chain" id="PRO_5006602001" description="Toluene tolerance protein" evidence="1">
    <location>
        <begin position="20"/>
        <end position="191"/>
    </location>
</feature>